<dbReference type="PANTHER" id="PTHR23427:SF2">
    <property type="entry name" value="SURFEIT LOCUS PROTEIN 1"/>
    <property type="match status" value="1"/>
</dbReference>
<evidence type="ECO:0000256" key="5">
    <source>
        <dbReference type="ARBA" id="ARBA00023136"/>
    </source>
</evidence>
<sequence>MRRYLFPVILGVVGISILLSLGFWQLRRLQWKEGMLAQIQAQIDAPPQGLPQQVTPAMKYQPVTVAGRTTGTEILVLSGTRESGGGYQVISGFITTDGRTIMVDRGFIPEGERHTARPPTDLRIRGNLHFPDEIGSSTPAPNLTEGIWFARDVPAMAAQLNAQPVLVVASAVEGDAQGIEPIPVAITGIPNNHLEYAWTWFMLAAVWAGMTMYLISRIRLRSY</sequence>
<dbReference type="Proteomes" id="UP000252023">
    <property type="component" value="Chromosome"/>
</dbReference>
<dbReference type="PANTHER" id="PTHR23427">
    <property type="entry name" value="SURFEIT LOCUS PROTEIN"/>
    <property type="match status" value="1"/>
</dbReference>
<feature type="transmembrane region" description="Helical" evidence="6">
    <location>
        <begin position="197"/>
        <end position="215"/>
    </location>
</feature>
<dbReference type="EMBL" id="CP030918">
    <property type="protein sequence ID" value="AXC49084.1"/>
    <property type="molecule type" value="Genomic_DNA"/>
</dbReference>
<evidence type="ECO:0000256" key="6">
    <source>
        <dbReference type="RuleBase" id="RU363076"/>
    </source>
</evidence>
<reference evidence="8" key="1">
    <citation type="submission" date="2018-07" db="EMBL/GenBank/DDBJ databases">
        <title>Genome sequencing of Paracoccus sp. SC2-6.</title>
        <authorList>
            <person name="Heo J."/>
            <person name="Kim S.-J."/>
            <person name="Kwon S.-W."/>
        </authorList>
    </citation>
    <scope>NUCLEOTIDE SEQUENCE [LARGE SCALE GENOMIC DNA]</scope>
    <source>
        <strain evidence="8">SC2-6</strain>
    </source>
</reference>
<protein>
    <recommendedName>
        <fullName evidence="6">SURF1-like protein</fullName>
    </recommendedName>
</protein>
<name>A0A344PI79_9RHOB</name>
<dbReference type="InterPro" id="IPR045214">
    <property type="entry name" value="Surf1/Surf4"/>
</dbReference>
<proteinExistence type="inferred from homology"/>
<evidence type="ECO:0000313" key="8">
    <source>
        <dbReference type="Proteomes" id="UP000252023"/>
    </source>
</evidence>
<dbReference type="RefSeq" id="WP_114075403.1">
    <property type="nucleotide sequence ID" value="NZ_CP030918.1"/>
</dbReference>
<organism evidence="7 8">
    <name type="scientific">Paracoccus suum</name>
    <dbReference type="NCBI Taxonomy" id="2259340"/>
    <lineage>
        <taxon>Bacteria</taxon>
        <taxon>Pseudomonadati</taxon>
        <taxon>Pseudomonadota</taxon>
        <taxon>Alphaproteobacteria</taxon>
        <taxon>Rhodobacterales</taxon>
        <taxon>Paracoccaceae</taxon>
        <taxon>Paracoccus</taxon>
    </lineage>
</organism>
<keyword evidence="8" id="KW-1185">Reference proteome</keyword>
<dbReference type="CDD" id="cd06662">
    <property type="entry name" value="SURF1"/>
    <property type="match status" value="1"/>
</dbReference>
<evidence type="ECO:0000256" key="3">
    <source>
        <dbReference type="ARBA" id="ARBA00022692"/>
    </source>
</evidence>
<evidence type="ECO:0000256" key="1">
    <source>
        <dbReference type="ARBA" id="ARBA00004370"/>
    </source>
</evidence>
<evidence type="ECO:0000256" key="2">
    <source>
        <dbReference type="ARBA" id="ARBA00007165"/>
    </source>
</evidence>
<keyword evidence="4 6" id="KW-1133">Transmembrane helix</keyword>
<evidence type="ECO:0000256" key="4">
    <source>
        <dbReference type="ARBA" id="ARBA00022989"/>
    </source>
</evidence>
<accession>A0A344PI79</accession>
<feature type="transmembrane region" description="Helical" evidence="6">
    <location>
        <begin position="5"/>
        <end position="26"/>
    </location>
</feature>
<dbReference type="AlphaFoldDB" id="A0A344PI79"/>
<dbReference type="InterPro" id="IPR002994">
    <property type="entry name" value="Surf1/Shy1"/>
</dbReference>
<dbReference type="KEGG" id="pars:DRW48_04755"/>
<comment type="similarity">
    <text evidence="2 6">Belongs to the SURF1 family.</text>
</comment>
<dbReference type="Pfam" id="PF02104">
    <property type="entry name" value="SURF1"/>
    <property type="match status" value="1"/>
</dbReference>
<keyword evidence="3 6" id="KW-0812">Transmembrane</keyword>
<dbReference type="PROSITE" id="PS50895">
    <property type="entry name" value="SURF1"/>
    <property type="match status" value="1"/>
</dbReference>
<dbReference type="GO" id="GO:0005886">
    <property type="term" value="C:plasma membrane"/>
    <property type="evidence" value="ECO:0007669"/>
    <property type="project" value="UniProtKB-SubCell"/>
</dbReference>
<gene>
    <name evidence="7" type="ORF">DRW48_04755</name>
</gene>
<evidence type="ECO:0000313" key="7">
    <source>
        <dbReference type="EMBL" id="AXC49084.1"/>
    </source>
</evidence>
<keyword evidence="6" id="KW-1003">Cell membrane</keyword>
<comment type="subcellular location">
    <subcellularLocation>
        <location evidence="6">Cell membrane</location>
        <topology evidence="6">Multi-pass membrane protein</topology>
    </subcellularLocation>
    <subcellularLocation>
        <location evidence="1">Membrane</location>
    </subcellularLocation>
</comment>
<keyword evidence="5 6" id="KW-0472">Membrane</keyword>
<dbReference type="OrthoDB" id="6079986at2"/>